<evidence type="ECO:0000256" key="1">
    <source>
        <dbReference type="ARBA" id="ARBA00001946"/>
    </source>
</evidence>
<feature type="transmembrane region" description="Helical" evidence="19">
    <location>
        <begin position="106"/>
        <end position="126"/>
    </location>
</feature>
<comment type="caution">
    <text evidence="20">The sequence shown here is derived from an EMBL/GenBank/DDBJ whole genome shotgun (WGS) entry which is preliminary data.</text>
</comment>
<dbReference type="NCBIfam" id="NF001278">
    <property type="entry name" value="PRK00235.1-5"/>
    <property type="match status" value="1"/>
</dbReference>
<keyword evidence="13 19" id="KW-0472">Membrane</keyword>
<dbReference type="GO" id="GO:0009236">
    <property type="term" value="P:cobalamin biosynthetic process"/>
    <property type="evidence" value="ECO:0007669"/>
    <property type="project" value="UniProtKB-UniRule"/>
</dbReference>
<keyword evidence="11 19" id="KW-0460">Magnesium</keyword>
<comment type="similarity">
    <text evidence="4 19">Belongs to the CobS family.</text>
</comment>
<dbReference type="RefSeq" id="WP_080521815.1">
    <property type="nucleotide sequence ID" value="NZ_LPUF01000001.1"/>
</dbReference>
<proteinExistence type="inferred from homology"/>
<dbReference type="AlphaFoldDB" id="A0A1V8M6N4"/>
<dbReference type="PANTHER" id="PTHR34148:SF1">
    <property type="entry name" value="ADENOSYLCOBINAMIDE-GDP RIBAZOLETRANSFERASE"/>
    <property type="match status" value="1"/>
</dbReference>
<dbReference type="GO" id="GO:0008818">
    <property type="term" value="F:cobalamin 5'-phosphate synthase activity"/>
    <property type="evidence" value="ECO:0007669"/>
    <property type="project" value="UniProtKB-UniRule"/>
</dbReference>
<evidence type="ECO:0000256" key="2">
    <source>
        <dbReference type="ARBA" id="ARBA00004651"/>
    </source>
</evidence>
<protein>
    <recommendedName>
        <fullName evidence="6 19">Adenosylcobinamide-GDP ribazoletransferase</fullName>
        <ecNumber evidence="5 19">2.7.8.26</ecNumber>
    </recommendedName>
    <alternativeName>
        <fullName evidence="16 19">Cobalamin synthase</fullName>
    </alternativeName>
    <alternativeName>
        <fullName evidence="15 19">Cobalamin-5'-phosphate synthase</fullName>
    </alternativeName>
</protein>
<dbReference type="Proteomes" id="UP000191980">
    <property type="component" value="Unassembled WGS sequence"/>
</dbReference>
<evidence type="ECO:0000256" key="12">
    <source>
        <dbReference type="ARBA" id="ARBA00022989"/>
    </source>
</evidence>
<comment type="pathway">
    <text evidence="3 19">Cofactor biosynthesis; adenosylcobalamin biosynthesis; adenosylcobalamin from cob(II)yrinate a,c-diamide: step 7/7.</text>
</comment>
<evidence type="ECO:0000256" key="7">
    <source>
        <dbReference type="ARBA" id="ARBA00022475"/>
    </source>
</evidence>
<evidence type="ECO:0000256" key="17">
    <source>
        <dbReference type="ARBA" id="ARBA00048623"/>
    </source>
</evidence>
<dbReference type="HAMAP" id="MF_00719">
    <property type="entry name" value="CobS"/>
    <property type="match status" value="1"/>
</dbReference>
<dbReference type="GO" id="GO:0005886">
    <property type="term" value="C:plasma membrane"/>
    <property type="evidence" value="ECO:0007669"/>
    <property type="project" value="UniProtKB-SubCell"/>
</dbReference>
<dbReference type="EC" id="2.7.8.26" evidence="5 19"/>
<keyword evidence="8 19" id="KW-0169">Cobalamin biosynthesis</keyword>
<keyword evidence="12 19" id="KW-1133">Transmembrane helix</keyword>
<evidence type="ECO:0000256" key="10">
    <source>
        <dbReference type="ARBA" id="ARBA00022692"/>
    </source>
</evidence>
<evidence type="ECO:0000313" key="21">
    <source>
        <dbReference type="Proteomes" id="UP000191980"/>
    </source>
</evidence>
<evidence type="ECO:0000256" key="19">
    <source>
        <dbReference type="HAMAP-Rule" id="MF_00719"/>
    </source>
</evidence>
<evidence type="ECO:0000256" key="9">
    <source>
        <dbReference type="ARBA" id="ARBA00022679"/>
    </source>
</evidence>
<comment type="cofactor">
    <cofactor evidence="1 19">
        <name>Mg(2+)</name>
        <dbReference type="ChEBI" id="CHEBI:18420"/>
    </cofactor>
</comment>
<dbReference type="EMBL" id="LPUF01000001">
    <property type="protein sequence ID" value="OQK17202.1"/>
    <property type="molecule type" value="Genomic_DNA"/>
</dbReference>
<evidence type="ECO:0000256" key="11">
    <source>
        <dbReference type="ARBA" id="ARBA00022842"/>
    </source>
</evidence>
<evidence type="ECO:0000256" key="14">
    <source>
        <dbReference type="ARBA" id="ARBA00025228"/>
    </source>
</evidence>
<dbReference type="UniPathway" id="UPA00148">
    <property type="reaction ID" value="UER00238"/>
</dbReference>
<dbReference type="Pfam" id="PF02654">
    <property type="entry name" value="CobS"/>
    <property type="match status" value="1"/>
</dbReference>
<dbReference type="PANTHER" id="PTHR34148">
    <property type="entry name" value="ADENOSYLCOBINAMIDE-GDP RIBAZOLETRANSFERASE"/>
    <property type="match status" value="1"/>
</dbReference>
<sequence length="244" mass="26490">MLASFALAVQFLTRIPLNLNITVSDQRLGQSVLFYPLVGLLIGTILFLLARLLPGMSFAIHAAIILSAWVLLTGGLHLDGLADCSDAWAGGLGDKERSLKIMKDPAAGPVAVIILVLILLLKWSAIQSLLQLDAGLGFLLLAPFLGRLSILLLMLSTPYVRENGLGSAMQKHLPRHVARLMIFASLLLCLWLTNIYTLLSVLMLIAWIRHLSMQRIQGVTGDVYGASVELVETVVLISLALAYE</sequence>
<keyword evidence="9 19" id="KW-0808">Transferase</keyword>
<feature type="transmembrane region" description="Helical" evidence="19">
    <location>
        <begin position="57"/>
        <end position="78"/>
    </location>
</feature>
<reference evidence="20 21" key="1">
    <citation type="submission" date="2015-12" db="EMBL/GenBank/DDBJ databases">
        <authorList>
            <person name="Shamseldin A."/>
            <person name="Moawad H."/>
            <person name="Abd El-Rahim W.M."/>
            <person name="Sadowsky M.J."/>
        </authorList>
    </citation>
    <scope>NUCLEOTIDE SEQUENCE [LARGE SCALE GENOMIC DNA]</scope>
    <source>
        <strain evidence="20 21">WF1</strain>
    </source>
</reference>
<keyword evidence="7 19" id="KW-1003">Cell membrane</keyword>
<evidence type="ECO:0000256" key="15">
    <source>
        <dbReference type="ARBA" id="ARBA00032605"/>
    </source>
</evidence>
<evidence type="ECO:0000256" key="8">
    <source>
        <dbReference type="ARBA" id="ARBA00022573"/>
    </source>
</evidence>
<feature type="transmembrane region" description="Helical" evidence="19">
    <location>
        <begin position="180"/>
        <end position="208"/>
    </location>
</feature>
<evidence type="ECO:0000256" key="13">
    <source>
        <dbReference type="ARBA" id="ARBA00023136"/>
    </source>
</evidence>
<dbReference type="STRING" id="1420851.AU255_04735"/>
<dbReference type="InterPro" id="IPR003805">
    <property type="entry name" value="CobS"/>
</dbReference>
<evidence type="ECO:0000256" key="6">
    <source>
        <dbReference type="ARBA" id="ARBA00015850"/>
    </source>
</evidence>
<evidence type="ECO:0000256" key="3">
    <source>
        <dbReference type="ARBA" id="ARBA00004663"/>
    </source>
</evidence>
<gene>
    <name evidence="19" type="primary">cobS</name>
    <name evidence="20" type="ORF">AU255_04735</name>
</gene>
<evidence type="ECO:0000313" key="20">
    <source>
        <dbReference type="EMBL" id="OQK17202.1"/>
    </source>
</evidence>
<accession>A0A1V8M6N4</accession>
<evidence type="ECO:0000256" key="18">
    <source>
        <dbReference type="ARBA" id="ARBA00049504"/>
    </source>
</evidence>
<dbReference type="GO" id="GO:0051073">
    <property type="term" value="F:adenosylcobinamide-GDP ribazoletransferase activity"/>
    <property type="evidence" value="ECO:0007669"/>
    <property type="project" value="UniProtKB-UniRule"/>
</dbReference>
<comment type="catalytic activity">
    <reaction evidence="17 19">
        <text>alpha-ribazole + adenosylcob(III)inamide-GDP = adenosylcob(III)alamin + GMP + H(+)</text>
        <dbReference type="Rhea" id="RHEA:16049"/>
        <dbReference type="ChEBI" id="CHEBI:10329"/>
        <dbReference type="ChEBI" id="CHEBI:15378"/>
        <dbReference type="ChEBI" id="CHEBI:18408"/>
        <dbReference type="ChEBI" id="CHEBI:58115"/>
        <dbReference type="ChEBI" id="CHEBI:60487"/>
        <dbReference type="EC" id="2.7.8.26"/>
    </reaction>
</comment>
<comment type="catalytic activity">
    <reaction evidence="18 19">
        <text>alpha-ribazole 5'-phosphate + adenosylcob(III)inamide-GDP = adenosylcob(III)alamin 5'-phosphate + GMP + H(+)</text>
        <dbReference type="Rhea" id="RHEA:23560"/>
        <dbReference type="ChEBI" id="CHEBI:15378"/>
        <dbReference type="ChEBI" id="CHEBI:57918"/>
        <dbReference type="ChEBI" id="CHEBI:58115"/>
        <dbReference type="ChEBI" id="CHEBI:60487"/>
        <dbReference type="ChEBI" id="CHEBI:60493"/>
        <dbReference type="EC" id="2.7.8.26"/>
    </reaction>
</comment>
<keyword evidence="21" id="KW-1185">Reference proteome</keyword>
<dbReference type="OrthoDB" id="9794626at2"/>
<feature type="transmembrane region" description="Helical" evidence="19">
    <location>
        <begin position="32"/>
        <end position="50"/>
    </location>
</feature>
<evidence type="ECO:0000256" key="5">
    <source>
        <dbReference type="ARBA" id="ARBA00013200"/>
    </source>
</evidence>
<feature type="transmembrane region" description="Helical" evidence="19">
    <location>
        <begin position="138"/>
        <end position="160"/>
    </location>
</feature>
<comment type="subcellular location">
    <subcellularLocation>
        <location evidence="2 19">Cell membrane</location>
        <topology evidence="2 19">Multi-pass membrane protein</topology>
    </subcellularLocation>
</comment>
<name>A0A1V8M6N4_9GAMM</name>
<keyword evidence="10 19" id="KW-0812">Transmembrane</keyword>
<dbReference type="NCBIfam" id="TIGR00317">
    <property type="entry name" value="cobS"/>
    <property type="match status" value="1"/>
</dbReference>
<comment type="function">
    <text evidence="14 19">Joins adenosylcobinamide-GDP and alpha-ribazole to generate adenosylcobalamin (Ado-cobalamin). Also synthesizes adenosylcobalamin 5'-phosphate from adenosylcobinamide-GDP and alpha-ribazole 5'-phosphate.</text>
</comment>
<organism evidence="20 21">
    <name type="scientific">Methyloprofundus sedimenti</name>
    <dbReference type="NCBI Taxonomy" id="1420851"/>
    <lineage>
        <taxon>Bacteria</taxon>
        <taxon>Pseudomonadati</taxon>
        <taxon>Pseudomonadota</taxon>
        <taxon>Gammaproteobacteria</taxon>
        <taxon>Methylococcales</taxon>
        <taxon>Methylococcaceae</taxon>
        <taxon>Methyloprofundus</taxon>
    </lineage>
</organism>
<evidence type="ECO:0000256" key="16">
    <source>
        <dbReference type="ARBA" id="ARBA00032853"/>
    </source>
</evidence>
<evidence type="ECO:0000256" key="4">
    <source>
        <dbReference type="ARBA" id="ARBA00010561"/>
    </source>
</evidence>